<comment type="caution">
    <text evidence="2">The sequence shown here is derived from an EMBL/GenBank/DDBJ whole genome shotgun (WGS) entry which is preliminary data.</text>
</comment>
<reference evidence="2" key="1">
    <citation type="submission" date="2023-03" db="EMBL/GenBank/DDBJ databases">
        <title>Massive genome expansion in bonnet fungi (Mycena s.s.) driven by repeated elements and novel gene families across ecological guilds.</title>
        <authorList>
            <consortium name="Lawrence Berkeley National Laboratory"/>
            <person name="Harder C.B."/>
            <person name="Miyauchi S."/>
            <person name="Viragh M."/>
            <person name="Kuo A."/>
            <person name="Thoen E."/>
            <person name="Andreopoulos B."/>
            <person name="Lu D."/>
            <person name="Skrede I."/>
            <person name="Drula E."/>
            <person name="Henrissat B."/>
            <person name="Morin E."/>
            <person name="Kohler A."/>
            <person name="Barry K."/>
            <person name="LaButti K."/>
            <person name="Morin E."/>
            <person name="Salamov A."/>
            <person name="Lipzen A."/>
            <person name="Mereny Z."/>
            <person name="Hegedus B."/>
            <person name="Baldrian P."/>
            <person name="Stursova M."/>
            <person name="Weitz H."/>
            <person name="Taylor A."/>
            <person name="Grigoriev I.V."/>
            <person name="Nagy L.G."/>
            <person name="Martin F."/>
            <person name="Kauserud H."/>
        </authorList>
    </citation>
    <scope>NUCLEOTIDE SEQUENCE</scope>
    <source>
        <strain evidence="2">CBHHK067</strain>
    </source>
</reference>
<proteinExistence type="predicted"/>
<dbReference type="EMBL" id="JARKIE010000314">
    <property type="protein sequence ID" value="KAJ7654921.1"/>
    <property type="molecule type" value="Genomic_DNA"/>
</dbReference>
<evidence type="ECO:0000256" key="1">
    <source>
        <dbReference type="SAM" id="MobiDB-lite"/>
    </source>
</evidence>
<evidence type="ECO:0000313" key="3">
    <source>
        <dbReference type="Proteomes" id="UP001221757"/>
    </source>
</evidence>
<organism evidence="2 3">
    <name type="scientific">Mycena rosella</name>
    <name type="common">Pink bonnet</name>
    <name type="synonym">Agaricus rosellus</name>
    <dbReference type="NCBI Taxonomy" id="1033263"/>
    <lineage>
        <taxon>Eukaryota</taxon>
        <taxon>Fungi</taxon>
        <taxon>Dikarya</taxon>
        <taxon>Basidiomycota</taxon>
        <taxon>Agaricomycotina</taxon>
        <taxon>Agaricomycetes</taxon>
        <taxon>Agaricomycetidae</taxon>
        <taxon>Agaricales</taxon>
        <taxon>Marasmiineae</taxon>
        <taxon>Mycenaceae</taxon>
        <taxon>Mycena</taxon>
    </lineage>
</organism>
<feature type="region of interest" description="Disordered" evidence="1">
    <location>
        <begin position="1"/>
        <end position="27"/>
    </location>
</feature>
<keyword evidence="3" id="KW-1185">Reference proteome</keyword>
<protein>
    <submittedName>
        <fullName evidence="2">Uncharacterized protein</fullName>
    </submittedName>
</protein>
<accession>A0AAD7CNP9</accession>
<sequence length="279" mass="30133">MTPPSLPTTRRSKPAKERSLKRSPTTAPAVDFFDKDADLRRVALTRRSLTKAVELLSAMPALESPPEFTTIDWSAAAPAAPPEPAISPLFDTPPMRSALKRTAPLGRSFVLLQQMTAVFPMSTVSTPDSPCAIARASIESFGSSTSSSSSISSVKSTMLTTSSSSCQSRRSSLCSVASTTPATDKTAPHAPRLRAIPRFCVSVLTGTFSLLKALKHTICPEPTPEQLLTIAPLPMMRDTPTARRRPKRAFAALAPGEKRTRFMCPARVRRRVLARGGEW</sequence>
<evidence type="ECO:0000313" key="2">
    <source>
        <dbReference type="EMBL" id="KAJ7654921.1"/>
    </source>
</evidence>
<gene>
    <name evidence="2" type="ORF">B0H17DRAFT_1146559</name>
</gene>
<name>A0AAD7CNP9_MYCRO</name>
<dbReference type="AlphaFoldDB" id="A0AAD7CNP9"/>
<dbReference type="Proteomes" id="UP001221757">
    <property type="component" value="Unassembled WGS sequence"/>
</dbReference>